<dbReference type="EMBL" id="JAMKFB020000008">
    <property type="protein sequence ID" value="KAL0185663.1"/>
    <property type="molecule type" value="Genomic_DNA"/>
</dbReference>
<keyword evidence="2" id="KW-1185">Reference proteome</keyword>
<organism evidence="1 2">
    <name type="scientific">Cirrhinus mrigala</name>
    <name type="common">Mrigala</name>
    <dbReference type="NCBI Taxonomy" id="683832"/>
    <lineage>
        <taxon>Eukaryota</taxon>
        <taxon>Metazoa</taxon>
        <taxon>Chordata</taxon>
        <taxon>Craniata</taxon>
        <taxon>Vertebrata</taxon>
        <taxon>Euteleostomi</taxon>
        <taxon>Actinopterygii</taxon>
        <taxon>Neopterygii</taxon>
        <taxon>Teleostei</taxon>
        <taxon>Ostariophysi</taxon>
        <taxon>Cypriniformes</taxon>
        <taxon>Cyprinidae</taxon>
        <taxon>Labeoninae</taxon>
        <taxon>Labeonini</taxon>
        <taxon>Cirrhinus</taxon>
    </lineage>
</organism>
<accession>A0ABD0QHF1</accession>
<proteinExistence type="predicted"/>
<comment type="caution">
    <text evidence="1">The sequence shown here is derived from an EMBL/GenBank/DDBJ whole genome shotgun (WGS) entry which is preliminary data.</text>
</comment>
<gene>
    <name evidence="1" type="ORF">M9458_017333</name>
</gene>
<dbReference type="Proteomes" id="UP001529510">
    <property type="component" value="Unassembled WGS sequence"/>
</dbReference>
<feature type="non-terminal residue" evidence="1">
    <location>
        <position position="1"/>
    </location>
</feature>
<feature type="non-terminal residue" evidence="1">
    <location>
        <position position="112"/>
    </location>
</feature>
<reference evidence="1 2" key="1">
    <citation type="submission" date="2024-05" db="EMBL/GenBank/DDBJ databases">
        <title>Genome sequencing and assembly of Indian major carp, Cirrhinus mrigala (Hamilton, 1822).</title>
        <authorList>
            <person name="Mohindra V."/>
            <person name="Chowdhury L.M."/>
            <person name="Lal K."/>
            <person name="Jena J.K."/>
        </authorList>
    </citation>
    <scope>NUCLEOTIDE SEQUENCE [LARGE SCALE GENOMIC DNA]</scope>
    <source>
        <strain evidence="1">CM1030</strain>
        <tissue evidence="1">Blood</tissue>
    </source>
</reference>
<dbReference type="AlphaFoldDB" id="A0ABD0QHF1"/>
<evidence type="ECO:0000313" key="2">
    <source>
        <dbReference type="Proteomes" id="UP001529510"/>
    </source>
</evidence>
<name>A0ABD0QHF1_CIRMR</name>
<protein>
    <submittedName>
        <fullName evidence="1">Uncharacterized protein</fullName>
    </submittedName>
</protein>
<sequence length="112" mass="12669">FRILAWSSRFVCVCACPVDLSLVYRITLFPCPLDYVRRSSTLACFTDYSYVLPTLYLSAIVRPCLFVTMSLPLFKYYKSLHMDLFASRLPCSVTEYSATKGSGSFFPADTGQ</sequence>
<evidence type="ECO:0000313" key="1">
    <source>
        <dbReference type="EMBL" id="KAL0185663.1"/>
    </source>
</evidence>